<protein>
    <recommendedName>
        <fullName evidence="7">Zn(2)-C6 fungal-type domain-containing protein</fullName>
    </recommendedName>
</protein>
<dbReference type="GeneID" id="81376234"/>
<dbReference type="EMBL" id="JAPZBU010000011">
    <property type="protein sequence ID" value="KAJ5379498.1"/>
    <property type="molecule type" value="Genomic_DNA"/>
</dbReference>
<keyword evidence="4" id="KW-0804">Transcription</keyword>
<keyword evidence="9" id="KW-1185">Reference proteome</keyword>
<keyword evidence="5" id="KW-0539">Nucleus</keyword>
<evidence type="ECO:0000259" key="7">
    <source>
        <dbReference type="PROSITE" id="PS50048"/>
    </source>
</evidence>
<sequence>MSVSESDSLGRVRTCENCVRAKIRCSRAPPAQSCDRCLRLHKDCYFRPTKARNPRKRATRIGVLEDKVDQILGQINHGPLPSPQKTSPSPQSQSSDPNSSLHPCDVIGKGLITHDEANRLLDRFHDTTPYFPYVQFPRETTSQDLRSEKPFLLLSILLVSSFQDVPLHLALEEVSAAYLGGPVLRGEHPLPLDLLQGLLVTIAGTKKKLHLMRFSVYLHLANSIIKDFRMDQPTKLRALRERIDVMECAEPPAKSISTQNQEMRALIGYYFLDSTHTVISQRTGTMPWSQFIESCAEKLSQACEFPADRYLLGQVRLQHMLERIDSLVRRGFSESQARPADIEAIVRSLQSDAQECKARLPVDRDCKLTLQCIIIISTGNLNPNTRAVTTGIQSHTFEIHLHQTVVFDVFPASTISIDQSAALLRVDALCHGLAAAKQCIDDYYELPVGIEKKFSYSQWTSIGFCVAASCKLVLASLEPSVRHHDQVKGLREALDMPGEVQRLSQRMNTIDQECKGEKWDQHEIFFYRDWLQHLSEWFEAQYRLAHSDSAGENNGVAFAGGISDNTGNIYDSEETDASAGFPWLNLQDVTIEEMLNAWLGPAAMY</sequence>
<evidence type="ECO:0000256" key="2">
    <source>
        <dbReference type="ARBA" id="ARBA00023015"/>
    </source>
</evidence>
<dbReference type="PANTHER" id="PTHR31845">
    <property type="entry name" value="FINGER DOMAIN PROTEIN, PUTATIVE-RELATED"/>
    <property type="match status" value="1"/>
</dbReference>
<evidence type="ECO:0000256" key="6">
    <source>
        <dbReference type="SAM" id="MobiDB-lite"/>
    </source>
</evidence>
<keyword evidence="2" id="KW-0805">Transcription regulation</keyword>
<dbReference type="GO" id="GO:0008270">
    <property type="term" value="F:zinc ion binding"/>
    <property type="evidence" value="ECO:0007669"/>
    <property type="project" value="InterPro"/>
</dbReference>
<evidence type="ECO:0000256" key="4">
    <source>
        <dbReference type="ARBA" id="ARBA00023163"/>
    </source>
</evidence>
<comment type="subcellular location">
    <subcellularLocation>
        <location evidence="1">Nucleus</location>
    </subcellularLocation>
</comment>
<accession>A0A9W9SNA0</accession>
<evidence type="ECO:0000256" key="5">
    <source>
        <dbReference type="ARBA" id="ARBA00023242"/>
    </source>
</evidence>
<evidence type="ECO:0000256" key="1">
    <source>
        <dbReference type="ARBA" id="ARBA00004123"/>
    </source>
</evidence>
<dbReference type="GO" id="GO:0000976">
    <property type="term" value="F:transcription cis-regulatory region binding"/>
    <property type="evidence" value="ECO:0007669"/>
    <property type="project" value="TreeGrafter"/>
</dbReference>
<evidence type="ECO:0000313" key="9">
    <source>
        <dbReference type="Proteomes" id="UP001147747"/>
    </source>
</evidence>
<feature type="compositionally biased region" description="Low complexity" evidence="6">
    <location>
        <begin position="83"/>
        <end position="100"/>
    </location>
</feature>
<dbReference type="PROSITE" id="PS50048">
    <property type="entry name" value="ZN2_CY6_FUNGAL_2"/>
    <property type="match status" value="1"/>
</dbReference>
<dbReference type="GO" id="GO:0005634">
    <property type="term" value="C:nucleus"/>
    <property type="evidence" value="ECO:0007669"/>
    <property type="project" value="UniProtKB-SubCell"/>
</dbReference>
<evidence type="ECO:0000256" key="3">
    <source>
        <dbReference type="ARBA" id="ARBA00023125"/>
    </source>
</evidence>
<reference evidence="8" key="2">
    <citation type="journal article" date="2023" name="IMA Fungus">
        <title>Comparative genomic study of the Penicillium genus elucidates a diverse pangenome and 15 lateral gene transfer events.</title>
        <authorList>
            <person name="Petersen C."/>
            <person name="Sorensen T."/>
            <person name="Nielsen M.R."/>
            <person name="Sondergaard T.E."/>
            <person name="Sorensen J.L."/>
            <person name="Fitzpatrick D.A."/>
            <person name="Frisvad J.C."/>
            <person name="Nielsen K.L."/>
        </authorList>
    </citation>
    <scope>NUCLEOTIDE SEQUENCE</scope>
    <source>
        <strain evidence="8">IBT 29677</strain>
    </source>
</reference>
<reference evidence="8" key="1">
    <citation type="submission" date="2022-12" db="EMBL/GenBank/DDBJ databases">
        <authorList>
            <person name="Petersen C."/>
        </authorList>
    </citation>
    <scope>NUCLEOTIDE SEQUENCE</scope>
    <source>
        <strain evidence="8">IBT 29677</strain>
    </source>
</reference>
<dbReference type="InterPro" id="IPR001138">
    <property type="entry name" value="Zn2Cys6_DnaBD"/>
</dbReference>
<feature type="domain" description="Zn(2)-C6 fungal-type" evidence="7">
    <location>
        <begin position="14"/>
        <end position="46"/>
    </location>
</feature>
<dbReference type="GO" id="GO:0000981">
    <property type="term" value="F:DNA-binding transcription factor activity, RNA polymerase II-specific"/>
    <property type="evidence" value="ECO:0007669"/>
    <property type="project" value="InterPro"/>
</dbReference>
<dbReference type="AlphaFoldDB" id="A0A9W9SNA0"/>
<proteinExistence type="predicted"/>
<dbReference type="InterPro" id="IPR036864">
    <property type="entry name" value="Zn2-C6_fun-type_DNA-bd_sf"/>
</dbReference>
<comment type="caution">
    <text evidence="8">The sequence shown here is derived from an EMBL/GenBank/DDBJ whole genome shotgun (WGS) entry which is preliminary data.</text>
</comment>
<organism evidence="8 9">
    <name type="scientific">Penicillium cosmopolitanum</name>
    <dbReference type="NCBI Taxonomy" id="1131564"/>
    <lineage>
        <taxon>Eukaryota</taxon>
        <taxon>Fungi</taxon>
        <taxon>Dikarya</taxon>
        <taxon>Ascomycota</taxon>
        <taxon>Pezizomycotina</taxon>
        <taxon>Eurotiomycetes</taxon>
        <taxon>Eurotiomycetidae</taxon>
        <taxon>Eurotiales</taxon>
        <taxon>Aspergillaceae</taxon>
        <taxon>Penicillium</taxon>
    </lineage>
</organism>
<keyword evidence="3" id="KW-0238">DNA-binding</keyword>
<evidence type="ECO:0000313" key="8">
    <source>
        <dbReference type="EMBL" id="KAJ5379498.1"/>
    </source>
</evidence>
<feature type="region of interest" description="Disordered" evidence="6">
    <location>
        <begin position="74"/>
        <end position="100"/>
    </location>
</feature>
<dbReference type="InterPro" id="IPR051089">
    <property type="entry name" value="prtT"/>
</dbReference>
<dbReference type="SUPFAM" id="SSF57701">
    <property type="entry name" value="Zn2/Cys6 DNA-binding domain"/>
    <property type="match status" value="1"/>
</dbReference>
<gene>
    <name evidence="8" type="ORF">N7509_012617</name>
</gene>
<dbReference type="Proteomes" id="UP001147747">
    <property type="component" value="Unassembled WGS sequence"/>
</dbReference>
<dbReference type="Gene3D" id="4.10.240.10">
    <property type="entry name" value="Zn(2)-C6 fungal-type DNA-binding domain"/>
    <property type="match status" value="1"/>
</dbReference>
<dbReference type="RefSeq" id="XP_056483284.1">
    <property type="nucleotide sequence ID" value="XM_056637254.1"/>
</dbReference>
<dbReference type="OrthoDB" id="5226580at2759"/>
<dbReference type="PANTHER" id="PTHR31845:SF37">
    <property type="entry name" value="TRANSCRIPTION FACTOR DOMAIN-CONTAINING PROTEIN"/>
    <property type="match status" value="1"/>
</dbReference>
<name>A0A9W9SNA0_9EURO</name>